<dbReference type="EMBL" id="JAYMYS010000001">
    <property type="protein sequence ID" value="KAK7412301.1"/>
    <property type="molecule type" value="Genomic_DNA"/>
</dbReference>
<sequence>MSLKGGFKEVDRNSAKGNGADKNLIIGPIVINTPLEIEVREYGREIGILKWMRMDDDNNSMHVGTSEMCRVSKSNKASSVDAELDMDRWMNNLVCTHGEGCHRLREMEMYKVPHMFQEGDHVEVVGGRTET</sequence>
<protein>
    <submittedName>
        <fullName evidence="1">Uncharacterized protein</fullName>
    </submittedName>
</protein>
<keyword evidence="2" id="KW-1185">Reference proteome</keyword>
<proteinExistence type="predicted"/>
<evidence type="ECO:0000313" key="1">
    <source>
        <dbReference type="EMBL" id="KAK7412301.1"/>
    </source>
</evidence>
<organism evidence="1 2">
    <name type="scientific">Psophocarpus tetragonolobus</name>
    <name type="common">Winged bean</name>
    <name type="synonym">Dolichos tetragonolobus</name>
    <dbReference type="NCBI Taxonomy" id="3891"/>
    <lineage>
        <taxon>Eukaryota</taxon>
        <taxon>Viridiplantae</taxon>
        <taxon>Streptophyta</taxon>
        <taxon>Embryophyta</taxon>
        <taxon>Tracheophyta</taxon>
        <taxon>Spermatophyta</taxon>
        <taxon>Magnoliopsida</taxon>
        <taxon>eudicotyledons</taxon>
        <taxon>Gunneridae</taxon>
        <taxon>Pentapetalae</taxon>
        <taxon>rosids</taxon>
        <taxon>fabids</taxon>
        <taxon>Fabales</taxon>
        <taxon>Fabaceae</taxon>
        <taxon>Papilionoideae</taxon>
        <taxon>50 kb inversion clade</taxon>
        <taxon>NPAAA clade</taxon>
        <taxon>indigoferoid/millettioid clade</taxon>
        <taxon>Phaseoleae</taxon>
        <taxon>Psophocarpus</taxon>
    </lineage>
</organism>
<name>A0AAN9TDU6_PSOTE</name>
<dbReference type="AlphaFoldDB" id="A0AAN9TDU6"/>
<comment type="caution">
    <text evidence="1">The sequence shown here is derived from an EMBL/GenBank/DDBJ whole genome shotgun (WGS) entry which is preliminary data.</text>
</comment>
<dbReference type="Proteomes" id="UP001386955">
    <property type="component" value="Unassembled WGS sequence"/>
</dbReference>
<evidence type="ECO:0000313" key="2">
    <source>
        <dbReference type="Proteomes" id="UP001386955"/>
    </source>
</evidence>
<gene>
    <name evidence="1" type="ORF">VNO78_03754</name>
</gene>
<reference evidence="1 2" key="1">
    <citation type="submission" date="2024-01" db="EMBL/GenBank/DDBJ databases">
        <title>The genomes of 5 underutilized Papilionoideae crops provide insights into root nodulation and disease resistanc.</title>
        <authorList>
            <person name="Jiang F."/>
        </authorList>
    </citation>
    <scope>NUCLEOTIDE SEQUENCE [LARGE SCALE GENOMIC DNA]</scope>
    <source>
        <strain evidence="1">DUOXIRENSHENG_FW03</strain>
        <tissue evidence="1">Leaves</tissue>
    </source>
</reference>
<accession>A0AAN9TDU6</accession>